<keyword evidence="3" id="KW-1185">Reference proteome</keyword>
<gene>
    <name evidence="2" type="ORF">JOM49_006882</name>
</gene>
<sequence length="190" mass="21135">MAGPDRVRRVVSHEQVVLGACRFFLQHGMVDMDRLAASLAVSRATLYRVAHSRDGLLGEVLWRFTERLLTRARQRRRHAGVDGVLEVTRAFVGQLHAAAPFRAFLRTEPDTAARVLFTTSGVVHRRVVSLQLDILREVHGDRPWSAGSLDQMAYLYVRIIESAVYAELLGAAAPDPELVERAARAVLQSG</sequence>
<protein>
    <submittedName>
        <fullName evidence="2">AcrR family transcriptional regulator</fullName>
    </submittedName>
</protein>
<feature type="domain" description="QsdR TetR regulatory C-terminal" evidence="1">
    <location>
        <begin position="79"/>
        <end position="187"/>
    </location>
</feature>
<dbReference type="InterPro" id="IPR041485">
    <property type="entry name" value="TetR_C_36"/>
</dbReference>
<organism evidence="2 3">
    <name type="scientific">Amycolatopsis magusensis</name>
    <dbReference type="NCBI Taxonomy" id="882444"/>
    <lineage>
        <taxon>Bacteria</taxon>
        <taxon>Bacillati</taxon>
        <taxon>Actinomycetota</taxon>
        <taxon>Actinomycetes</taxon>
        <taxon>Pseudonocardiales</taxon>
        <taxon>Pseudonocardiaceae</taxon>
        <taxon>Amycolatopsis</taxon>
    </lineage>
</organism>
<dbReference type="Gene3D" id="1.10.357.10">
    <property type="entry name" value="Tetracycline Repressor, domain 2"/>
    <property type="match status" value="1"/>
</dbReference>
<name>A0ABS4Q101_9PSEU</name>
<evidence type="ECO:0000259" key="1">
    <source>
        <dbReference type="Pfam" id="PF18598"/>
    </source>
</evidence>
<proteinExistence type="predicted"/>
<accession>A0ABS4Q101</accession>
<evidence type="ECO:0000313" key="3">
    <source>
        <dbReference type="Proteomes" id="UP000741013"/>
    </source>
</evidence>
<dbReference type="Pfam" id="PF18598">
    <property type="entry name" value="TetR_C_36"/>
    <property type="match status" value="1"/>
</dbReference>
<dbReference type="EMBL" id="JAGGMS010000001">
    <property type="protein sequence ID" value="MBP2185356.1"/>
    <property type="molecule type" value="Genomic_DNA"/>
</dbReference>
<reference evidence="2 3" key="1">
    <citation type="submission" date="2021-03" db="EMBL/GenBank/DDBJ databases">
        <title>Sequencing the genomes of 1000 actinobacteria strains.</title>
        <authorList>
            <person name="Klenk H.-P."/>
        </authorList>
    </citation>
    <scope>NUCLEOTIDE SEQUENCE [LARGE SCALE GENOMIC DNA]</scope>
    <source>
        <strain evidence="2 3">DSM 45510</strain>
    </source>
</reference>
<evidence type="ECO:0000313" key="2">
    <source>
        <dbReference type="EMBL" id="MBP2185356.1"/>
    </source>
</evidence>
<dbReference type="Proteomes" id="UP000741013">
    <property type="component" value="Unassembled WGS sequence"/>
</dbReference>
<dbReference type="SUPFAM" id="SSF46689">
    <property type="entry name" value="Homeodomain-like"/>
    <property type="match status" value="1"/>
</dbReference>
<dbReference type="InterPro" id="IPR009057">
    <property type="entry name" value="Homeodomain-like_sf"/>
</dbReference>
<comment type="caution">
    <text evidence="2">The sequence shown here is derived from an EMBL/GenBank/DDBJ whole genome shotgun (WGS) entry which is preliminary data.</text>
</comment>
<dbReference type="RefSeq" id="WP_209668252.1">
    <property type="nucleotide sequence ID" value="NZ_JAGGMS010000001.1"/>
</dbReference>